<dbReference type="AlphaFoldDB" id="A0ABD5XP91"/>
<sequence>MAGQRDPDRPVEAVQDAAIEHALTAGESRRALALVGALDPLRAAAGEDPALTALSTTLVSWVGLRERDPAFGASPSAPPTAPTPRTTPVAGGPDDGSGGRDTRRRRSARPSRVSDSTCHRPERPRSRGVGGPRSSGRWPTVGERPPSADPTGSGRPPRHPAL</sequence>
<evidence type="ECO:0000256" key="1">
    <source>
        <dbReference type="SAM" id="MobiDB-lite"/>
    </source>
</evidence>
<comment type="caution">
    <text evidence="2">The sequence shown here is derived from an EMBL/GenBank/DDBJ whole genome shotgun (WGS) entry which is preliminary data.</text>
</comment>
<evidence type="ECO:0000313" key="3">
    <source>
        <dbReference type="Proteomes" id="UP001596368"/>
    </source>
</evidence>
<proteinExistence type="predicted"/>
<feature type="region of interest" description="Disordered" evidence="1">
    <location>
        <begin position="68"/>
        <end position="162"/>
    </location>
</feature>
<protein>
    <submittedName>
        <fullName evidence="2">Uncharacterized protein</fullName>
    </submittedName>
</protein>
<organism evidence="2 3">
    <name type="scientific">Halobaculum litoreum</name>
    <dbReference type="NCBI Taxonomy" id="3031998"/>
    <lineage>
        <taxon>Archaea</taxon>
        <taxon>Methanobacteriati</taxon>
        <taxon>Methanobacteriota</taxon>
        <taxon>Stenosarchaea group</taxon>
        <taxon>Halobacteria</taxon>
        <taxon>Halobacteriales</taxon>
        <taxon>Haloferacaceae</taxon>
        <taxon>Halobaculum</taxon>
    </lineage>
</organism>
<keyword evidence="3" id="KW-1185">Reference proteome</keyword>
<dbReference type="EMBL" id="JBHSZG010000001">
    <property type="protein sequence ID" value="MFC7136972.1"/>
    <property type="molecule type" value="Genomic_DNA"/>
</dbReference>
<accession>A0ABD5XP91</accession>
<dbReference type="Proteomes" id="UP001596368">
    <property type="component" value="Unassembled WGS sequence"/>
</dbReference>
<reference evidence="2 3" key="1">
    <citation type="journal article" date="2019" name="Int. J. Syst. Evol. Microbiol.">
        <title>The Global Catalogue of Microorganisms (GCM) 10K type strain sequencing project: providing services to taxonomists for standard genome sequencing and annotation.</title>
        <authorList>
            <consortium name="The Broad Institute Genomics Platform"/>
            <consortium name="The Broad Institute Genome Sequencing Center for Infectious Disease"/>
            <person name="Wu L."/>
            <person name="Ma J."/>
        </authorList>
    </citation>
    <scope>NUCLEOTIDE SEQUENCE [LARGE SCALE GENOMIC DNA]</scope>
    <source>
        <strain evidence="2 3">DT92</strain>
    </source>
</reference>
<gene>
    <name evidence="2" type="ORF">ACFQRB_11830</name>
</gene>
<name>A0ABD5XP91_9EURY</name>
<feature type="compositionally biased region" description="Low complexity" evidence="1">
    <location>
        <begin position="83"/>
        <end position="92"/>
    </location>
</feature>
<evidence type="ECO:0000313" key="2">
    <source>
        <dbReference type="EMBL" id="MFC7136972.1"/>
    </source>
</evidence>